<accession>A0A6N6NAB5</accession>
<evidence type="ECO:0000313" key="2">
    <source>
        <dbReference type="Proteomes" id="UP000438699"/>
    </source>
</evidence>
<evidence type="ECO:0000313" key="1">
    <source>
        <dbReference type="EMBL" id="KAB1443667.1"/>
    </source>
</evidence>
<name>A0A6N6NAB5_9BACT</name>
<proteinExistence type="predicted"/>
<dbReference type="EMBL" id="WAIE01000001">
    <property type="protein sequence ID" value="KAB1443667.1"/>
    <property type="molecule type" value="Genomic_DNA"/>
</dbReference>
<dbReference type="PANTHER" id="PTHR35866">
    <property type="entry name" value="PUTATIVE-RELATED"/>
    <property type="match status" value="1"/>
</dbReference>
<dbReference type="PANTHER" id="PTHR35866:SF1">
    <property type="entry name" value="YKGJ FAMILY CYSTEINE CLUSTER PROTEIN"/>
    <property type="match status" value="1"/>
</dbReference>
<reference evidence="1 2" key="1">
    <citation type="journal article" date="2017" name="Int. J. Syst. Evol. Microbiol.">
        <title>Desulfovibrio senegalensis sp. nov., a mesophilic sulfate reducer isolated from marine sediment.</title>
        <authorList>
            <person name="Thioye A."/>
            <person name="Gam Z.B.A."/>
            <person name="Mbengue M."/>
            <person name="Cayol J.L."/>
            <person name="Joseph-Bartoli M."/>
            <person name="Toure-Kane C."/>
            <person name="Labat M."/>
        </authorList>
    </citation>
    <scope>NUCLEOTIDE SEQUENCE [LARGE SCALE GENOMIC DNA]</scope>
    <source>
        <strain evidence="1 2">DSM 101509</strain>
    </source>
</reference>
<protein>
    <submittedName>
        <fullName evidence="1">YkgJ family cysteine cluster protein</fullName>
    </submittedName>
</protein>
<dbReference type="AlphaFoldDB" id="A0A6N6NAB5"/>
<sequence length="148" mass="16764">MSAPAFECHMCGHCCHGEGGIIMSAKDRKRLAEHLGLEIDEMLEQYAQLTNGKYNLKTGEDGYCIFYENGCSVHPGRPDICRAWPFFRGNLVDSLSWEMIQEYCPGVNPDAGHAEFVRQGKEYLRRENILRHDPDIDPNALLSEEEAS</sequence>
<comment type="caution">
    <text evidence="1">The sequence shown here is derived from an EMBL/GenBank/DDBJ whole genome shotgun (WGS) entry which is preliminary data.</text>
</comment>
<dbReference type="Pfam" id="PF03692">
    <property type="entry name" value="CxxCxxCC"/>
    <property type="match status" value="1"/>
</dbReference>
<dbReference type="OrthoDB" id="9810361at2"/>
<dbReference type="RefSeq" id="WP_151150040.1">
    <property type="nucleotide sequence ID" value="NZ_WAIE01000001.1"/>
</dbReference>
<dbReference type="InterPro" id="IPR005358">
    <property type="entry name" value="Puta_zinc/iron-chelating_dom"/>
</dbReference>
<keyword evidence="2" id="KW-1185">Reference proteome</keyword>
<dbReference type="Proteomes" id="UP000438699">
    <property type="component" value="Unassembled WGS sequence"/>
</dbReference>
<gene>
    <name evidence="1" type="ORF">F8A88_05355</name>
</gene>
<organism evidence="1 2">
    <name type="scientific">Pseudodesulfovibrio senegalensis</name>
    <dbReference type="NCBI Taxonomy" id="1721087"/>
    <lineage>
        <taxon>Bacteria</taxon>
        <taxon>Pseudomonadati</taxon>
        <taxon>Thermodesulfobacteriota</taxon>
        <taxon>Desulfovibrionia</taxon>
        <taxon>Desulfovibrionales</taxon>
        <taxon>Desulfovibrionaceae</taxon>
    </lineage>
</organism>